<dbReference type="OrthoDB" id="376620at2157"/>
<dbReference type="RefSeq" id="WP_011822584.1">
    <property type="nucleotide sequence ID" value="NC_008818.1"/>
</dbReference>
<dbReference type="KEGG" id="hbu:Hbut_1442"/>
<sequence>MEQTREIIDTVYLVAYLNPDDPLHEEAARLIESLNPGRRVSQAALIELDLLMKSRGFTPSERRDTWQLLAAILNEETVEPLLPADFALAVELAEKEGIDYFDSLIAAQCINRKAKPVTNDPDIIKAVEEYTI</sequence>
<evidence type="ECO:0000259" key="1">
    <source>
        <dbReference type="Pfam" id="PF01850"/>
    </source>
</evidence>
<dbReference type="GeneID" id="4782148"/>
<gene>
    <name evidence="2" type="ordered locus">Hbut_1442</name>
</gene>
<feature type="domain" description="PIN" evidence="1">
    <location>
        <begin position="7"/>
        <end position="126"/>
    </location>
</feature>
<keyword evidence="3" id="KW-1185">Reference proteome</keyword>
<protein>
    <recommendedName>
        <fullName evidence="1">PIN domain-containing protein</fullName>
    </recommendedName>
</protein>
<evidence type="ECO:0000313" key="3">
    <source>
        <dbReference type="Proteomes" id="UP000002593"/>
    </source>
</evidence>
<dbReference type="SUPFAM" id="SSF88723">
    <property type="entry name" value="PIN domain-like"/>
    <property type="match status" value="1"/>
</dbReference>
<reference evidence="2 3" key="1">
    <citation type="journal article" date="2007" name="Archaea">
        <title>The genome of Hyperthermus butylicus: a sulfur-reducing, peptide fermenting, neutrophilic Crenarchaeote growing up to 108 degrees C.</title>
        <authorList>
            <person name="Brugger K."/>
            <person name="Chen L."/>
            <person name="Stark M."/>
            <person name="Zibat A."/>
            <person name="Redder P."/>
            <person name="Ruepp A."/>
            <person name="Awayez M."/>
            <person name="She Q."/>
            <person name="Garrett R.A."/>
            <person name="Klenk H.P."/>
        </authorList>
    </citation>
    <scope>NUCLEOTIDE SEQUENCE [LARGE SCALE GENOMIC DNA]</scope>
    <source>
        <strain evidence="3">DSM 5456 / JCM 9403 / PLM1-5</strain>
    </source>
</reference>
<organism evidence="2 3">
    <name type="scientific">Hyperthermus butylicus (strain DSM 5456 / JCM 9403 / PLM1-5)</name>
    <dbReference type="NCBI Taxonomy" id="415426"/>
    <lineage>
        <taxon>Archaea</taxon>
        <taxon>Thermoproteota</taxon>
        <taxon>Thermoprotei</taxon>
        <taxon>Desulfurococcales</taxon>
        <taxon>Pyrodictiaceae</taxon>
        <taxon>Hyperthermus</taxon>
    </lineage>
</organism>
<proteinExistence type="predicted"/>
<dbReference type="EMBL" id="CP000493">
    <property type="protein sequence ID" value="ABM81266.1"/>
    <property type="molecule type" value="Genomic_DNA"/>
</dbReference>
<dbReference type="AlphaFoldDB" id="A2BMQ5"/>
<dbReference type="STRING" id="415426.Hbut_1442"/>
<dbReference type="InterPro" id="IPR002716">
    <property type="entry name" value="PIN_dom"/>
</dbReference>
<dbReference type="HOGENOM" id="CLU_1912324_0_0_2"/>
<dbReference type="InterPro" id="IPR029060">
    <property type="entry name" value="PIN-like_dom_sf"/>
</dbReference>
<accession>A2BMQ5</accession>
<dbReference type="eggNOG" id="arCOG02219">
    <property type="taxonomic scope" value="Archaea"/>
</dbReference>
<dbReference type="EnsemblBacteria" id="ABM81266">
    <property type="protein sequence ID" value="ABM81266"/>
    <property type="gene ID" value="Hbut_1442"/>
</dbReference>
<evidence type="ECO:0000313" key="2">
    <source>
        <dbReference type="EMBL" id="ABM81266.1"/>
    </source>
</evidence>
<dbReference type="Proteomes" id="UP000002593">
    <property type="component" value="Chromosome"/>
</dbReference>
<dbReference type="Gene3D" id="3.40.50.1010">
    <property type="entry name" value="5'-nuclease"/>
    <property type="match status" value="1"/>
</dbReference>
<dbReference type="Pfam" id="PF01850">
    <property type="entry name" value="PIN"/>
    <property type="match status" value="1"/>
</dbReference>
<name>A2BMQ5_HYPBU</name>